<dbReference type="AlphaFoldDB" id="A0AAD0UUQ1"/>
<proteinExistence type="predicted"/>
<evidence type="ECO:0000313" key="2">
    <source>
        <dbReference type="Proteomes" id="UP000276407"/>
    </source>
</evidence>
<organism evidence="1 2">
    <name type="scientific">Leptospira kmetyi</name>
    <dbReference type="NCBI Taxonomy" id="408139"/>
    <lineage>
        <taxon>Bacteria</taxon>
        <taxon>Pseudomonadati</taxon>
        <taxon>Spirochaetota</taxon>
        <taxon>Spirochaetia</taxon>
        <taxon>Leptospirales</taxon>
        <taxon>Leptospiraceae</taxon>
        <taxon>Leptospira</taxon>
    </lineage>
</organism>
<accession>A0AAD0UUQ1</accession>
<name>A0AAD0UUQ1_9LEPT</name>
<evidence type="ECO:0000313" key="1">
    <source>
        <dbReference type="EMBL" id="AYV57779.1"/>
    </source>
</evidence>
<protein>
    <submittedName>
        <fullName evidence="1">Uncharacterized protein</fullName>
    </submittedName>
</protein>
<sequence length="76" mass="9117">MYSYNLRKGGFENERAVQRHSTLSRSILKFPFRQKNARKPKHRGDRWPTTISIYTRTKWIREENFYALVPNTTPSS</sequence>
<reference evidence="1 2" key="1">
    <citation type="submission" date="2018-11" db="EMBL/GenBank/DDBJ databases">
        <title>Complete genome sequence of Leptospira kmetyi isolate LS 001/16 from soil sample associated with a leptospirosis patient in Kelantan.</title>
        <authorList>
            <person name="Muhammad Yusoff F."/>
            <person name="Muhammad Yusoff S."/>
            <person name="Ahmad M.N."/>
            <person name="Yusof N.Y."/>
            <person name="Aziah I."/>
        </authorList>
    </citation>
    <scope>NUCLEOTIDE SEQUENCE [LARGE SCALE GENOMIC DNA]</scope>
    <source>
        <strain evidence="1 2">LS 001/16</strain>
    </source>
</reference>
<dbReference type="EMBL" id="CP033615">
    <property type="protein sequence ID" value="AYV57779.1"/>
    <property type="molecule type" value="Genomic_DNA"/>
</dbReference>
<gene>
    <name evidence="1" type="ORF">EFP84_19300</name>
</gene>
<dbReference type="KEGG" id="lkm:EFP84_19300"/>
<dbReference type="Proteomes" id="UP000276407">
    <property type="component" value="Chromosome 2"/>
</dbReference>